<dbReference type="InterPro" id="IPR013087">
    <property type="entry name" value="Znf_C2H2_type"/>
</dbReference>
<evidence type="ECO:0000256" key="3">
    <source>
        <dbReference type="ARBA" id="ARBA00022801"/>
    </source>
</evidence>
<keyword evidence="2" id="KW-0547">Nucleotide-binding</keyword>
<dbReference type="SMART" id="SM00382">
    <property type="entry name" value="AAA"/>
    <property type="match status" value="2"/>
</dbReference>
<dbReference type="Pfam" id="PF13086">
    <property type="entry name" value="AAA_11"/>
    <property type="match status" value="3"/>
</dbReference>
<dbReference type="GO" id="GO:0004540">
    <property type="term" value="F:RNA nuclease activity"/>
    <property type="evidence" value="ECO:0007669"/>
    <property type="project" value="InterPro"/>
</dbReference>
<evidence type="ECO:0000313" key="10">
    <source>
        <dbReference type="Proteomes" id="UP000549394"/>
    </source>
</evidence>
<protein>
    <submittedName>
        <fullName evidence="9">DgyrCDS14125</fullName>
    </submittedName>
</protein>
<dbReference type="InterPro" id="IPR001900">
    <property type="entry name" value="RNase_II/R"/>
</dbReference>
<evidence type="ECO:0000256" key="2">
    <source>
        <dbReference type="ARBA" id="ARBA00022741"/>
    </source>
</evidence>
<dbReference type="InterPro" id="IPR027417">
    <property type="entry name" value="P-loop_NTPase"/>
</dbReference>
<dbReference type="InterPro" id="IPR041679">
    <property type="entry name" value="DNA2/NAM7-like_C"/>
</dbReference>
<comment type="similarity">
    <text evidence="1">Belongs to the DNA2/NAM7 helicase family.</text>
</comment>
<evidence type="ECO:0000259" key="8">
    <source>
        <dbReference type="PROSITE" id="PS00028"/>
    </source>
</evidence>
<feature type="compositionally biased region" description="Low complexity" evidence="6">
    <location>
        <begin position="568"/>
        <end position="580"/>
    </location>
</feature>
<dbReference type="InterPro" id="IPR047187">
    <property type="entry name" value="SF1_C_Upf1"/>
</dbReference>
<evidence type="ECO:0000256" key="6">
    <source>
        <dbReference type="SAM" id="MobiDB-lite"/>
    </source>
</evidence>
<evidence type="ECO:0000256" key="5">
    <source>
        <dbReference type="ARBA" id="ARBA00022840"/>
    </source>
</evidence>
<dbReference type="GO" id="GO:0005524">
    <property type="term" value="F:ATP binding"/>
    <property type="evidence" value="ECO:0007669"/>
    <property type="project" value="UniProtKB-KW"/>
</dbReference>
<evidence type="ECO:0000313" key="9">
    <source>
        <dbReference type="EMBL" id="CAD5125946.1"/>
    </source>
</evidence>
<dbReference type="InterPro" id="IPR050534">
    <property type="entry name" value="Coronavir_polyprotein_1ab"/>
</dbReference>
<keyword evidence="7" id="KW-0732">Signal</keyword>
<feature type="domain" description="C2H2-type" evidence="8">
    <location>
        <begin position="888"/>
        <end position="910"/>
    </location>
</feature>
<dbReference type="Proteomes" id="UP000549394">
    <property type="component" value="Unassembled WGS sequence"/>
</dbReference>
<dbReference type="PROSITE" id="PS00028">
    <property type="entry name" value="ZINC_FINGER_C2H2_1"/>
    <property type="match status" value="1"/>
</dbReference>
<evidence type="ECO:0000256" key="4">
    <source>
        <dbReference type="ARBA" id="ARBA00022806"/>
    </source>
</evidence>
<dbReference type="Pfam" id="PF13087">
    <property type="entry name" value="AAA_12"/>
    <property type="match status" value="2"/>
</dbReference>
<reference evidence="9 10" key="1">
    <citation type="submission" date="2020-08" db="EMBL/GenBank/DDBJ databases">
        <authorList>
            <person name="Hejnol A."/>
        </authorList>
    </citation>
    <scope>NUCLEOTIDE SEQUENCE [LARGE SCALE GENOMIC DNA]</scope>
</reference>
<dbReference type="SUPFAM" id="SSF52540">
    <property type="entry name" value="P-loop containing nucleoside triphosphate hydrolases"/>
    <property type="match status" value="2"/>
</dbReference>
<dbReference type="SUPFAM" id="SSF50249">
    <property type="entry name" value="Nucleic acid-binding proteins"/>
    <property type="match status" value="1"/>
</dbReference>
<keyword evidence="3" id="KW-0378">Hydrolase</keyword>
<dbReference type="Pfam" id="PF00773">
    <property type="entry name" value="RNB"/>
    <property type="match status" value="1"/>
</dbReference>
<dbReference type="InterPro" id="IPR003593">
    <property type="entry name" value="AAA+_ATPase"/>
</dbReference>
<name>A0A7I8WCP7_9ANNE</name>
<proteinExistence type="inferred from homology"/>
<keyword evidence="10" id="KW-1185">Reference proteome</keyword>
<feature type="chain" id="PRO_5029572811" evidence="7">
    <location>
        <begin position="24"/>
        <end position="3421"/>
    </location>
</feature>
<dbReference type="GO" id="GO:0003723">
    <property type="term" value="F:RNA binding"/>
    <property type="evidence" value="ECO:0007669"/>
    <property type="project" value="InterPro"/>
</dbReference>
<gene>
    <name evidence="9" type="ORF">DGYR_LOCUS13239</name>
</gene>
<dbReference type="GO" id="GO:0043139">
    <property type="term" value="F:5'-3' DNA helicase activity"/>
    <property type="evidence" value="ECO:0007669"/>
    <property type="project" value="TreeGrafter"/>
</dbReference>
<dbReference type="PANTHER" id="PTHR43788:SF16">
    <property type="entry name" value="HELICASE WITH ZINC FINGER 2"/>
    <property type="match status" value="1"/>
</dbReference>
<keyword evidence="4" id="KW-0347">Helicase</keyword>
<dbReference type="GO" id="GO:0016787">
    <property type="term" value="F:hydrolase activity"/>
    <property type="evidence" value="ECO:0007669"/>
    <property type="project" value="UniProtKB-KW"/>
</dbReference>
<dbReference type="InterPro" id="IPR041677">
    <property type="entry name" value="DNA2/NAM7_AAA_11"/>
</dbReference>
<feature type="region of interest" description="Disordered" evidence="6">
    <location>
        <begin position="567"/>
        <end position="599"/>
    </location>
</feature>
<comment type="caution">
    <text evidence="9">The sequence shown here is derived from an EMBL/GenBank/DDBJ whole genome shotgun (WGS) entry which is preliminary data.</text>
</comment>
<sequence length="3421" mass="393457">MSSIYRNCLRIALFTLLLIVIFANVRDQDSQVSVGRDIQAPDHPVQGIEIQDSVIKGMEQDLADGRRGGGARFGSRFRSRYSSTRIRQRYGTRVRVRHGYSRFGVGGSNFQSAMTADPTVCRGQPSIRPTNSTKIQYFICPEENMPDSLRYCCGASLSEHCCDDSSGSSGSKAGMMIGIIGAIACGLCIISTVIFVCKKKAAQPGAIILKPSHSKGDKSNTEAAVIYQSTETQPTVPNYPAPTSYQEQAPMGYQSYVGQNPYPPPDPKDVPAYPAAQYPPMPQAHPVAMPPPAPYPTAPNPDAPPYPGAGMPTMPPYPGTYIDLYEMTKNHGIFLTKIENVDEQYQRSNTGDWCLKVSKNGIEWFTVRTVFDRVLERCYVESCGFSCPRAHSSIELTLWKIDENDEVFCLKYLKKQLLDCLEQSDTDDYFSSAVQSLTSDSGELVDVLRDALWEQYERGNGMVKIKINLKRVVEECIYNFFQREQEMLTEKSKKSLEHSLITDGSPILIEGPIYKPKCQSALILDDTENNLNYTTGNSSIDSQQNKNEALNNKSQISTEAVVGAVNHSTTLTTSDSATDSSQKKKRARNRKPKSGATNKKIERKLSSVKIDQKPMITIDKRNYYINLSCEECLKLVDRDGLKFFNFDEEMKHNCKKNILIASTENFPNAWYKISYKGPSIYIKNCPLALLCQKKNCNKAHSTIEHIFNLAEIKANDLKSSFPIIPKSLRKKLQTDKVAVVKDSQTLSASNIISSLKLICEKCWINEKCICEPKNRAKNCVEKMKNSANLSTIAIMLPNKIIIRNPNFSDLTQKANSPEEMECWKWMREKRINNLNTLIKIEEQRKLNPNQRIDNIIKALNDQTMSNCLPVNNYSFETHNFKDIKSLSCNYCNKICTSEKQMLAHEQSSLHITQKLIQDNVIWKFRKCPNLSATNYQLCQKHKEGKCKYSKSLEKQNFCADAHSIEEMTEWYDRKQYASNMKKIKKEKELLKHIKDFNEKIKNDKSLLKRNISGVSYQLSPDCPKTSISLTNSTSFEWKIFLKCEQKLKAIHLIYPEYLFNFHILSKDSQKVYYCLEDDLEYTSLNQSYSINICFDCIKNGSFYQSLIVELENLDNFLEIPFYVDVGENDALMNLEFERSKYDCRVWSNMNYTIIPYENFVTELNGTTNDKLTNELMKKYSKKSLNKVIIQEEYEREVNYVKYYQKLLYLEEYYCQKLLDVFIHGKTKAVITNFIQTELHGIKYSSDDTLFAKIPISNLVPDTKSGNILARNCSYILIKVITNEDDETPVVYETLIVRDSNFGLCLDDLDYLYVHLSRTVVNLIGLKPSMELEIECKIVLNPYKFCHWHYALNELDKRNLIHLTSPEDTALNMIQKIYHLTECKTEIETNLQQRKVVSAIINQSLLGSKPIVVYGPFGCGKTEILATSVKAIKINNSLSRILICTHVNIAADLYILKYFHKYKSLNIKRIYNSDRRLDTVDEMVLPFCFRKDNEFYIPSAKEIENTDVIVTTIDQCIELYKMKAYGLFSHILIDEAGQILEYEMWQAFLLANNKTKIVMAGDYLQMTLPVYSDNSNLKISLLERLTKYYISKSKENFEIVESNCIFLKQNYRSRPQILEFLSKAFYQRSDSIVSCGNFPDNGPNNKCLYFHNNENSKESSSNYSYINLGEIQQTEYVIKELMRLENVKQANITVISYYTDQVKQIRCCLRKAGLYNVKVLSSNSVQGQEYDIVIINTVRTEYLDNQETVNSFGFFNDKSLINTIMSRARHKIIVIGNGNSLCNYGKCTSIWIDYIKECSKLGTFYPIDYDLNSMFNSAINSKEYEDIDSECDNILKRLAEMKVDMNYEDYEFKQLEELLRYSDFNLPKKVYNIFPETATESVARFDRPNTVTILEKKLCRIAFNSIPCAQPLRPEEAEIVISAFQLDITGLNCNEDNELYNFRNFSDRRFSFQDDLTVVGFYELAGKKWPLVLHIVKRMRNFTGDAILCRANILQRGQFIPLNSAIPRLICCNCEKDNNGFQIPIFSSYKSIKENKSVDVHSSKNLLFIIRCLVWSRKHHYSLGICIGYIDIKSDLSSTIKALNFKTNQPHRVKELFFKSGEFKAIASTGETGRIDLTSHFAFTIDSENTRMADDAFTFEKFSSQHYRIGVHIADVSRFIPKDSVVDRDIKKRCISYYATIGITHHMFPTQIGDFFSLNPHCERYTLTVFYEYDNGQWIKSDPIKTIIKSKRKFSYKTAQDIIINNNNHNISLDLRRMYELVQQLRKLRLGISFFSNTLNFDSPENEAQSLVEELAIQTNHRIAEYLYSRYDNILIRTQYPAELKLEAWKIEYYEHNLKNFELSSNHVGSTAENKFNPESVNKNPVEISKSKWLKIIDLLEQSEIREAKRMLTDTNNFPKHGLSLAALRDSLNKSAYDVCSSNFKVGHFGLKLDIYTHFTSPIRRYIDIVVQRLVTRALEGENSNIYSIRELLEICHESNVKINASNRYKSNLAMFGLTFLLKERSALFEVVIHSFSIGSVDVKFLKLGSLLNSTCRTIRSGYLGLNKTPELTDDDLLKLSWKQKIYDNKISKCQNTNNKVIQLDNKSNVTKIPNRIWQEILTFIKDDKGEKIVSLLSNMKDLTKRTHEIEIPYATSSLNLDLNSTVYEYEKTQSIVDREFVQFELSISKGDILKLQVGWAIENNLLIPKPQYLKLSSNHGICIQHSSDAINSFTNFTPSKASSLRYSTISQYKELWKPILELNAVYNSLKNSEGYILRNVEITWMKLLKNTFGYFKFNEKLNTELKLKLDDDDYVCIRYYNIYKEENDKWLDNLDIEPLKTVLNNLYNKQDTFQELSNFSVSKIKEIHSNYNANWNDIVWIGHGIIKTTDDGFEIDLNEASRKLHPELLGETQYLATLEIIHKSLADRYRIKAIQSLNCDESSLVNDIILAKNSPSSSKTVTFDRVTSVPGLFCLNTNQTRAVSSALSQEFTLIQGPPGTGKTLTCSHLIKNFLDRNKPGEVLMFCGPSNKSVNVIMDYLVKISGINFLRVMGQTAEILDFPLPKRKGNIADQSENLKYDPKMKKYILHQIVHEDVKVQQIYKEIYECTNILEMMEKTETYLQIFKEKKIERIKKSRIILTTCTNSYTKVLRKAFDNGELKLKQLIIDEAAMCTEAETLIPMATYKPEQIVLVGDQQQLEPIVTCMTTVQLGSKQSLFSRYAKLDPKIMVMLTDQYRMHSEIAQFPSKYFYNSKLKPVSEWQTTPLNDMYTGAVFYHIIGKEKSTYVSTIQSAEMFKSNVEEAKFALKAIEKLRLRGIKPENIVVLAPYRAQIFELFALMEKQSYYKQKLYLGVSVQSIVSSQGSEWDYVILTCVRSIDENCNPPKTLGFIGHPNHINVAITRAKKGLMIIGNENVLCKYLCWEHLLEHYKAKQCIVNVNM</sequence>
<dbReference type="SMART" id="SM00955">
    <property type="entry name" value="RNB"/>
    <property type="match status" value="1"/>
</dbReference>
<dbReference type="Gene3D" id="3.40.50.300">
    <property type="entry name" value="P-loop containing nucleotide triphosphate hydrolases"/>
    <property type="match status" value="4"/>
</dbReference>
<organism evidence="9 10">
    <name type="scientific">Dimorphilus gyrociliatus</name>
    <dbReference type="NCBI Taxonomy" id="2664684"/>
    <lineage>
        <taxon>Eukaryota</taxon>
        <taxon>Metazoa</taxon>
        <taxon>Spiralia</taxon>
        <taxon>Lophotrochozoa</taxon>
        <taxon>Annelida</taxon>
        <taxon>Polychaeta</taxon>
        <taxon>Polychaeta incertae sedis</taxon>
        <taxon>Dinophilidae</taxon>
        <taxon>Dimorphilus</taxon>
    </lineage>
</organism>
<keyword evidence="5" id="KW-0067">ATP-binding</keyword>
<dbReference type="InterPro" id="IPR022966">
    <property type="entry name" value="RNase_II/R_CS"/>
</dbReference>
<dbReference type="CDD" id="cd18808">
    <property type="entry name" value="SF1_C_Upf1"/>
    <property type="match status" value="2"/>
</dbReference>
<dbReference type="EMBL" id="CAJFCJ010000030">
    <property type="protein sequence ID" value="CAD5125946.1"/>
    <property type="molecule type" value="Genomic_DNA"/>
</dbReference>
<dbReference type="PROSITE" id="PS01175">
    <property type="entry name" value="RIBONUCLEASE_II"/>
    <property type="match status" value="1"/>
</dbReference>
<feature type="compositionally biased region" description="Basic residues" evidence="6">
    <location>
        <begin position="583"/>
        <end position="593"/>
    </location>
</feature>
<dbReference type="OrthoDB" id="6287246at2759"/>
<evidence type="ECO:0000256" key="1">
    <source>
        <dbReference type="ARBA" id="ARBA00007913"/>
    </source>
</evidence>
<evidence type="ECO:0000256" key="7">
    <source>
        <dbReference type="SAM" id="SignalP"/>
    </source>
</evidence>
<dbReference type="InterPro" id="IPR012340">
    <property type="entry name" value="NA-bd_OB-fold"/>
</dbReference>
<feature type="region of interest" description="Disordered" evidence="6">
    <location>
        <begin position="254"/>
        <end position="277"/>
    </location>
</feature>
<dbReference type="PANTHER" id="PTHR43788">
    <property type="entry name" value="DNA2/NAM7 HELICASE FAMILY MEMBER"/>
    <property type="match status" value="1"/>
</dbReference>
<accession>A0A7I8WCP7</accession>
<feature type="signal peptide" evidence="7">
    <location>
        <begin position="1"/>
        <end position="23"/>
    </location>
</feature>